<comment type="caution">
    <text evidence="1">The sequence shown here is derived from an EMBL/GenBank/DDBJ whole genome shotgun (WGS) entry which is preliminary data.</text>
</comment>
<dbReference type="AlphaFoldDB" id="A0A918LJJ8"/>
<evidence type="ECO:0000313" key="1">
    <source>
        <dbReference type="EMBL" id="GGS56905.1"/>
    </source>
</evidence>
<reference evidence="1" key="2">
    <citation type="submission" date="2020-09" db="EMBL/GenBank/DDBJ databases">
        <authorList>
            <person name="Sun Q."/>
            <person name="Ohkuma M."/>
        </authorList>
    </citation>
    <scope>NUCLEOTIDE SEQUENCE</scope>
    <source>
        <strain evidence="1">JCM 3276</strain>
    </source>
</reference>
<organism evidence="1 2">
    <name type="scientific">Actinokineospora fastidiosa</name>
    <dbReference type="NCBI Taxonomy" id="1816"/>
    <lineage>
        <taxon>Bacteria</taxon>
        <taxon>Bacillati</taxon>
        <taxon>Actinomycetota</taxon>
        <taxon>Actinomycetes</taxon>
        <taxon>Pseudonocardiales</taxon>
        <taxon>Pseudonocardiaceae</taxon>
        <taxon>Actinokineospora</taxon>
    </lineage>
</organism>
<name>A0A918LJJ8_9PSEU</name>
<gene>
    <name evidence="1" type="ORF">GCM10010171_59940</name>
</gene>
<sequence length="65" mass="6633">MTHLRNALGKNLTEPRLPRPAVPGALVVVAGGMGQGSALDAAVAGAGMDTAAATVARWLWARPDR</sequence>
<dbReference type="EMBL" id="BMRB01000008">
    <property type="protein sequence ID" value="GGS56905.1"/>
    <property type="molecule type" value="Genomic_DNA"/>
</dbReference>
<proteinExistence type="predicted"/>
<dbReference type="Proteomes" id="UP000660680">
    <property type="component" value="Unassembled WGS sequence"/>
</dbReference>
<dbReference type="RefSeq" id="WP_189213958.1">
    <property type="nucleotide sequence ID" value="NZ_BMRB01000008.1"/>
</dbReference>
<reference evidence="1" key="1">
    <citation type="journal article" date="2014" name="Int. J. Syst. Evol. Microbiol.">
        <title>Complete genome sequence of Corynebacterium casei LMG S-19264T (=DSM 44701T), isolated from a smear-ripened cheese.</title>
        <authorList>
            <consortium name="US DOE Joint Genome Institute (JGI-PGF)"/>
            <person name="Walter F."/>
            <person name="Albersmeier A."/>
            <person name="Kalinowski J."/>
            <person name="Ruckert C."/>
        </authorList>
    </citation>
    <scope>NUCLEOTIDE SEQUENCE</scope>
    <source>
        <strain evidence="1">JCM 3276</strain>
    </source>
</reference>
<evidence type="ECO:0000313" key="2">
    <source>
        <dbReference type="Proteomes" id="UP000660680"/>
    </source>
</evidence>
<keyword evidence="2" id="KW-1185">Reference proteome</keyword>
<protein>
    <submittedName>
        <fullName evidence="1">Uncharacterized protein</fullName>
    </submittedName>
</protein>
<accession>A0A918LJJ8</accession>